<gene>
    <name evidence="2" type="ORF">COU96_02970</name>
</gene>
<feature type="domain" description="DUF6922" evidence="1">
    <location>
        <begin position="14"/>
        <end position="59"/>
    </location>
</feature>
<evidence type="ECO:0000313" key="2">
    <source>
        <dbReference type="EMBL" id="PJE68788.1"/>
    </source>
</evidence>
<dbReference type="Proteomes" id="UP000229500">
    <property type="component" value="Unassembled WGS sequence"/>
</dbReference>
<name>A0A2M8L4S8_9BACT</name>
<dbReference type="EMBL" id="PFEL01000107">
    <property type="protein sequence ID" value="PJE68788.1"/>
    <property type="molecule type" value="Genomic_DNA"/>
</dbReference>
<accession>A0A2M8L4S8</accession>
<organism evidence="2 3">
    <name type="scientific">Candidatus Shapirobacteria bacterium CG10_big_fil_rev_8_21_14_0_10_38_14</name>
    <dbReference type="NCBI Taxonomy" id="1974483"/>
    <lineage>
        <taxon>Bacteria</taxon>
        <taxon>Candidatus Shapironibacteriota</taxon>
    </lineage>
</organism>
<protein>
    <recommendedName>
        <fullName evidence="1">DUF6922 domain-containing protein</fullName>
    </recommendedName>
</protein>
<reference evidence="3" key="1">
    <citation type="submission" date="2017-09" db="EMBL/GenBank/DDBJ databases">
        <title>Depth-based differentiation of microbial function through sediment-hosted aquifers and enrichment of novel symbionts in the deep terrestrial subsurface.</title>
        <authorList>
            <person name="Probst A.J."/>
            <person name="Ladd B."/>
            <person name="Jarett J.K."/>
            <person name="Geller-Mcgrath D.E."/>
            <person name="Sieber C.M.K."/>
            <person name="Emerson J.B."/>
            <person name="Anantharaman K."/>
            <person name="Thomas B.C."/>
            <person name="Malmstrom R."/>
            <person name="Stieglmeier M."/>
            <person name="Klingl A."/>
            <person name="Woyke T."/>
            <person name="Ryan C.M."/>
            <person name="Banfield J.F."/>
        </authorList>
    </citation>
    <scope>NUCLEOTIDE SEQUENCE [LARGE SCALE GENOMIC DNA]</scope>
</reference>
<evidence type="ECO:0000259" key="1">
    <source>
        <dbReference type="Pfam" id="PF21956"/>
    </source>
</evidence>
<comment type="caution">
    <text evidence="2">The sequence shown here is derived from an EMBL/GenBank/DDBJ whole genome shotgun (WGS) entry which is preliminary data.</text>
</comment>
<dbReference type="InterPro" id="IPR053830">
    <property type="entry name" value="DUF6922"/>
</dbReference>
<sequence>MALPNFLQPYLASYDLSKLNKDNSSVRKEVITQVLNSGDDKAIRWLFGTYSQKTIKNILHKPKRGAWFKDSLSYWQRILGIKIPFSLVQKAIFDLNR</sequence>
<dbReference type="Pfam" id="PF21956">
    <property type="entry name" value="DUF6922"/>
    <property type="match status" value="1"/>
</dbReference>
<dbReference type="AlphaFoldDB" id="A0A2M8L4S8"/>
<proteinExistence type="predicted"/>
<evidence type="ECO:0000313" key="3">
    <source>
        <dbReference type="Proteomes" id="UP000229500"/>
    </source>
</evidence>